<dbReference type="SUPFAM" id="SSF46785">
    <property type="entry name" value="Winged helix' DNA-binding domain"/>
    <property type="match status" value="1"/>
</dbReference>
<evidence type="ECO:0000313" key="4">
    <source>
        <dbReference type="EMBL" id="QGU03235.1"/>
    </source>
</evidence>
<dbReference type="InterPro" id="IPR003812">
    <property type="entry name" value="Fido"/>
</dbReference>
<dbReference type="Proteomes" id="UP000427071">
    <property type="component" value="Chromosome"/>
</dbReference>
<dbReference type="AlphaFoldDB" id="A0A6B8VWC8"/>
<evidence type="ECO:0000259" key="3">
    <source>
        <dbReference type="PROSITE" id="PS51459"/>
    </source>
</evidence>
<dbReference type="SUPFAM" id="SSF140931">
    <property type="entry name" value="Fic-like"/>
    <property type="match status" value="1"/>
</dbReference>
<dbReference type="PROSITE" id="PS51459">
    <property type="entry name" value="FIDO"/>
    <property type="match status" value="1"/>
</dbReference>
<dbReference type="EMBL" id="CP046452">
    <property type="protein sequence ID" value="QGU03235.1"/>
    <property type="molecule type" value="Genomic_DNA"/>
</dbReference>
<protein>
    <submittedName>
        <fullName evidence="4">Adenosine monophosphate-protein transferase SoFic</fullName>
        <ecNumber evidence="4">2.7.7.-</ecNumber>
    </submittedName>
</protein>
<keyword evidence="2" id="KW-0067">ATP-binding</keyword>
<evidence type="ECO:0000256" key="2">
    <source>
        <dbReference type="PIRSR" id="PIRSR640198-2"/>
    </source>
</evidence>
<dbReference type="RefSeq" id="WP_197079712.1">
    <property type="nucleotide sequence ID" value="NZ_CP046452.1"/>
</dbReference>
<proteinExistence type="predicted"/>
<feature type="binding site" evidence="2">
    <location>
        <position position="278"/>
    </location>
    <ligand>
        <name>ATP</name>
        <dbReference type="ChEBI" id="CHEBI:30616"/>
    </ligand>
</feature>
<keyword evidence="4" id="KW-0808">Transferase</keyword>
<dbReference type="InterPro" id="IPR036597">
    <property type="entry name" value="Fido-like_dom_sf"/>
</dbReference>
<dbReference type="KEGG" id="ckw:CKALI_11985"/>
<dbReference type="InterPro" id="IPR036390">
    <property type="entry name" value="WH_DNA-bd_sf"/>
</dbReference>
<keyword evidence="5" id="KW-1185">Reference proteome</keyword>
<dbReference type="EC" id="2.7.7.-" evidence="4"/>
<evidence type="ECO:0000313" key="5">
    <source>
        <dbReference type="Proteomes" id="UP000427071"/>
    </source>
</evidence>
<dbReference type="GO" id="GO:0005524">
    <property type="term" value="F:ATP binding"/>
    <property type="evidence" value="ECO:0007669"/>
    <property type="project" value="UniProtKB-KW"/>
</dbReference>
<dbReference type="GO" id="GO:0016779">
    <property type="term" value="F:nucleotidyltransferase activity"/>
    <property type="evidence" value="ECO:0007669"/>
    <property type="project" value="UniProtKB-KW"/>
</dbReference>
<dbReference type="InterPro" id="IPR040198">
    <property type="entry name" value="Fido_containing"/>
</dbReference>
<dbReference type="Pfam" id="PF02661">
    <property type="entry name" value="Fic"/>
    <property type="match status" value="1"/>
</dbReference>
<accession>A0A6B8VWC8</accession>
<gene>
    <name evidence="4" type="ORF">CKALI_11985</name>
</gene>
<dbReference type="PANTHER" id="PTHR13504">
    <property type="entry name" value="FIDO DOMAIN-CONTAINING PROTEIN DDB_G0283145"/>
    <property type="match status" value="1"/>
</dbReference>
<feature type="domain" description="Fido" evidence="3">
    <location>
        <begin position="141"/>
        <end position="288"/>
    </location>
</feature>
<name>A0A6B8VWC8_9CORY</name>
<dbReference type="PANTHER" id="PTHR13504:SF40">
    <property type="entry name" value="FIDO DOMAIN-CONTAINING PROTEIN"/>
    <property type="match status" value="1"/>
</dbReference>
<dbReference type="Gene3D" id="1.10.3290.10">
    <property type="entry name" value="Fido-like domain"/>
    <property type="match status" value="1"/>
</dbReference>
<feature type="binding site" evidence="2">
    <location>
        <begin position="266"/>
        <end position="267"/>
    </location>
    <ligand>
        <name>ATP</name>
        <dbReference type="ChEBI" id="CHEBI:30616"/>
    </ligand>
</feature>
<feature type="binding site" evidence="2">
    <location>
        <begin position="229"/>
        <end position="236"/>
    </location>
    <ligand>
        <name>ATP</name>
        <dbReference type="ChEBI" id="CHEBI:30616"/>
    </ligand>
</feature>
<sequence>MAYRTLKAQFHASGAVAADDLHAHRLASESTLVWDFEVGDFPAFCVLTTEMVKLQERVFVLDRKVAALWSQIPKGASIGYLNTLLIREIEATNDIEQVRSTRKEISDALKAKLGEPGHKKRFQELARLYSALANGVYDLPSSPAEIRTIYDAIVDGEIEDDHQVDGPLFRLETTRITSGTKVVHEAVPVGEIEQRINAVLQLLHKDDAPGLVAAMASHFMFEYIHPFYDGNGRTGRFLLAQKLQAVVSPLAAMALSPVINQQKDRYYKAFENAEHPLNKGDLTPFVTGMLELLLEAQGEMLRDLEARQLLFDDLKQHIERRPATSAVEERHNRILFILGQVWLFDDMRSIDQDSLSSYFKETKQTIRKDLGVLEDQGLVEVVTQRPKTFTLSELACQELGLIK</sequence>
<feature type="active site" evidence="1">
    <location>
        <position position="225"/>
    </location>
</feature>
<organism evidence="4 5">
    <name type="scientific">Corynebacterium kalinowskii</name>
    <dbReference type="NCBI Taxonomy" id="2675216"/>
    <lineage>
        <taxon>Bacteria</taxon>
        <taxon>Bacillati</taxon>
        <taxon>Actinomycetota</taxon>
        <taxon>Actinomycetes</taxon>
        <taxon>Mycobacteriales</taxon>
        <taxon>Corynebacteriaceae</taxon>
        <taxon>Corynebacterium</taxon>
    </lineage>
</organism>
<reference evidence="5" key="1">
    <citation type="submission" date="2019-11" db="EMBL/GenBank/DDBJ databases">
        <title>Complete genome sequence of Corynebacterium kalinowskii 1959, a novel Corynebacterium species isolated from soil of a small paddock in Vilsendorf, Germany.</title>
        <authorList>
            <person name="Schaffert L."/>
            <person name="Ruwe M."/>
            <person name="Milse J."/>
            <person name="Hanuschka K."/>
            <person name="Ortseifen V."/>
            <person name="Droste J."/>
            <person name="Brandt D."/>
            <person name="Schlueter L."/>
            <person name="Kutter Y."/>
            <person name="Vinke S."/>
            <person name="Viehoefer P."/>
            <person name="Jacob L."/>
            <person name="Luebke N.-C."/>
            <person name="Schulte-Berndt E."/>
            <person name="Hain C."/>
            <person name="Linder M."/>
            <person name="Schmidt P."/>
            <person name="Wollenschlaeger L."/>
            <person name="Luttermann T."/>
            <person name="Thieme E."/>
            <person name="Hassa J."/>
            <person name="Haak M."/>
            <person name="Wittchen M."/>
            <person name="Mentz A."/>
            <person name="Persicke M."/>
            <person name="Busche T."/>
            <person name="Ruckert C."/>
        </authorList>
    </citation>
    <scope>NUCLEOTIDE SEQUENCE [LARGE SCALE GENOMIC DNA]</scope>
    <source>
        <strain evidence="5">1959</strain>
    </source>
</reference>
<keyword evidence="2" id="KW-0547">Nucleotide-binding</keyword>
<evidence type="ECO:0000256" key="1">
    <source>
        <dbReference type="PIRSR" id="PIRSR640198-1"/>
    </source>
</evidence>
<keyword evidence="4" id="KW-0548">Nucleotidyltransferase</keyword>